<proteinExistence type="predicted"/>
<reference evidence="1 2" key="1">
    <citation type="submission" date="2019-03" db="EMBL/GenBank/DDBJ databases">
        <title>Freshwater and sediment microbial communities from various areas in North America, analyzing microbe dynamics in response to fracking.</title>
        <authorList>
            <person name="Lamendella R."/>
        </authorList>
    </citation>
    <scope>NUCLEOTIDE SEQUENCE [LARGE SCALE GENOMIC DNA]</scope>
    <source>
        <strain evidence="1 2">1_TX</strain>
    </source>
</reference>
<dbReference type="AlphaFoldDB" id="A0A4R6I6P1"/>
<gene>
    <name evidence="1" type="ORF">DFO68_101341</name>
</gene>
<comment type="caution">
    <text evidence="1">The sequence shown here is derived from an EMBL/GenBank/DDBJ whole genome shotgun (WGS) entry which is preliminary data.</text>
</comment>
<protein>
    <submittedName>
        <fullName evidence="1">Uncharacterized protein DUF2835</fullName>
    </submittedName>
</protein>
<name>A0A4R6I6P1_9GAMM</name>
<dbReference type="EMBL" id="SNWH01000001">
    <property type="protein sequence ID" value="TDO16808.1"/>
    <property type="molecule type" value="Genomic_DNA"/>
</dbReference>
<evidence type="ECO:0000313" key="2">
    <source>
        <dbReference type="Proteomes" id="UP000295150"/>
    </source>
</evidence>
<dbReference type="InterPro" id="IPR021363">
    <property type="entry name" value="DUF2835"/>
</dbReference>
<dbReference type="Proteomes" id="UP000295150">
    <property type="component" value="Unassembled WGS sequence"/>
</dbReference>
<sequence length="93" mass="10218">MDDKSVFPMPSIDVVIELSAAACLAHYTGRVAHVQTRSLDGRRVVFPAEALRQVVTRDGVHGRFRLTFTEAGRFCSIQRLGGQLPSSCTENGR</sequence>
<dbReference type="Pfam" id="PF11197">
    <property type="entry name" value="DUF2835"/>
    <property type="match status" value="1"/>
</dbReference>
<evidence type="ECO:0000313" key="1">
    <source>
        <dbReference type="EMBL" id="TDO16808.1"/>
    </source>
</evidence>
<keyword evidence="2" id="KW-1185">Reference proteome</keyword>
<accession>A0A4R6I6P1</accession>
<organism evidence="1 2">
    <name type="scientific">Halomonas ventosae</name>
    <dbReference type="NCBI Taxonomy" id="229007"/>
    <lineage>
        <taxon>Bacteria</taxon>
        <taxon>Pseudomonadati</taxon>
        <taxon>Pseudomonadota</taxon>
        <taxon>Gammaproteobacteria</taxon>
        <taxon>Oceanospirillales</taxon>
        <taxon>Halomonadaceae</taxon>
        <taxon>Halomonas</taxon>
    </lineage>
</organism>
<dbReference type="RefSeq" id="WP_373190674.1">
    <property type="nucleotide sequence ID" value="NZ_SNWH01000001.1"/>
</dbReference>